<evidence type="ECO:0008006" key="4">
    <source>
        <dbReference type="Google" id="ProtNLM"/>
    </source>
</evidence>
<reference evidence="2 3" key="1">
    <citation type="submission" date="2016-03" db="EMBL/GenBank/DDBJ databases">
        <title>Draft genome sequence of Paenibacillus glacialis DSM 22343.</title>
        <authorList>
            <person name="Shin S.-K."/>
            <person name="Yi H."/>
        </authorList>
    </citation>
    <scope>NUCLEOTIDE SEQUENCE [LARGE SCALE GENOMIC DNA]</scope>
    <source>
        <strain evidence="2 3">DSM 22343</strain>
    </source>
</reference>
<dbReference type="EMBL" id="LVJH01000007">
    <property type="protein sequence ID" value="OAB44441.1"/>
    <property type="molecule type" value="Genomic_DNA"/>
</dbReference>
<evidence type="ECO:0000256" key="1">
    <source>
        <dbReference type="SAM" id="SignalP"/>
    </source>
</evidence>
<dbReference type="RefSeq" id="WP_068530878.1">
    <property type="nucleotide sequence ID" value="NZ_LVJH01000007.1"/>
</dbReference>
<name>A0A168MAJ8_9BACL</name>
<feature type="signal peptide" evidence="1">
    <location>
        <begin position="1"/>
        <end position="25"/>
    </location>
</feature>
<gene>
    <name evidence="2" type="ORF">PGLA_07240</name>
</gene>
<comment type="caution">
    <text evidence="2">The sequence shown here is derived from an EMBL/GenBank/DDBJ whole genome shotgun (WGS) entry which is preliminary data.</text>
</comment>
<accession>A0A168MAJ8</accession>
<dbReference type="AlphaFoldDB" id="A0A168MAJ8"/>
<protein>
    <recommendedName>
        <fullName evidence="4">DUF4879 domain-containing protein</fullName>
    </recommendedName>
</protein>
<dbReference type="Proteomes" id="UP000076967">
    <property type="component" value="Unassembled WGS sequence"/>
</dbReference>
<feature type="chain" id="PRO_5007898962" description="DUF4879 domain-containing protein" evidence="1">
    <location>
        <begin position="26"/>
        <end position="121"/>
    </location>
</feature>
<keyword evidence="1" id="KW-0732">Signal</keyword>
<sequence>MKAKRLTILMLSAVMLFMFTSIASATTYLNQTDIRTGQGSLKVSGQVYVDGGGVVIAQVYRTVNGVDEYVKMGSNVLSPPSGGSGTVIFNFTINDLPQDTYKIKYSYGGNLSHLNINSYFL</sequence>
<organism evidence="2 3">
    <name type="scientific">Paenibacillus glacialis</name>
    <dbReference type="NCBI Taxonomy" id="494026"/>
    <lineage>
        <taxon>Bacteria</taxon>
        <taxon>Bacillati</taxon>
        <taxon>Bacillota</taxon>
        <taxon>Bacilli</taxon>
        <taxon>Bacillales</taxon>
        <taxon>Paenibacillaceae</taxon>
        <taxon>Paenibacillus</taxon>
    </lineage>
</organism>
<dbReference type="OrthoDB" id="2613440at2"/>
<evidence type="ECO:0000313" key="3">
    <source>
        <dbReference type="Proteomes" id="UP000076967"/>
    </source>
</evidence>
<evidence type="ECO:0000313" key="2">
    <source>
        <dbReference type="EMBL" id="OAB44441.1"/>
    </source>
</evidence>
<proteinExistence type="predicted"/>
<keyword evidence="3" id="KW-1185">Reference proteome</keyword>